<evidence type="ECO:0000256" key="5">
    <source>
        <dbReference type="SAM" id="Phobius"/>
    </source>
</evidence>
<feature type="transmembrane region" description="Helical" evidence="5">
    <location>
        <begin position="291"/>
        <end position="322"/>
    </location>
</feature>
<organism evidence="6 7">
    <name type="scientific">Candidatus Limousia pullorum</name>
    <dbReference type="NCBI Taxonomy" id="2840860"/>
    <lineage>
        <taxon>Bacteria</taxon>
        <taxon>Bacillati</taxon>
        <taxon>Bacillota</taxon>
        <taxon>Clostridia</taxon>
        <taxon>Eubacteriales</taxon>
        <taxon>Oscillospiraceae</taxon>
        <taxon>Oscillospiraceae incertae sedis</taxon>
        <taxon>Candidatus Limousia</taxon>
    </lineage>
</organism>
<proteinExistence type="inferred from homology"/>
<dbReference type="CDD" id="cd06438">
    <property type="entry name" value="EpsO_like"/>
    <property type="match status" value="1"/>
</dbReference>
<keyword evidence="5" id="KW-0472">Membrane</keyword>
<reference evidence="6" key="1">
    <citation type="submission" date="2020-10" db="EMBL/GenBank/DDBJ databases">
        <authorList>
            <person name="Gilroy R."/>
        </authorList>
    </citation>
    <scope>NUCLEOTIDE SEQUENCE</scope>
    <source>
        <strain evidence="6">ChiGjej1B1-1684</strain>
    </source>
</reference>
<keyword evidence="2" id="KW-0328">Glycosyltransferase</keyword>
<evidence type="ECO:0000256" key="4">
    <source>
        <dbReference type="SAM" id="MobiDB-lite"/>
    </source>
</evidence>
<gene>
    <name evidence="6" type="ORF">IAD22_04640</name>
</gene>
<dbReference type="Gene3D" id="3.90.550.10">
    <property type="entry name" value="Spore Coat Polysaccharide Biosynthesis Protein SpsA, Chain A"/>
    <property type="match status" value="1"/>
</dbReference>
<protein>
    <submittedName>
        <fullName evidence="6">Glycosyltransferase family 2 protein</fullName>
    </submittedName>
</protein>
<dbReference type="EMBL" id="DVNG01000066">
    <property type="protein sequence ID" value="HIU50280.1"/>
    <property type="molecule type" value="Genomic_DNA"/>
</dbReference>
<comment type="caution">
    <text evidence="6">The sequence shown here is derived from an EMBL/GenBank/DDBJ whole genome shotgun (WGS) entry which is preliminary data.</text>
</comment>
<evidence type="ECO:0000256" key="1">
    <source>
        <dbReference type="ARBA" id="ARBA00006739"/>
    </source>
</evidence>
<name>A0A9D1LYD1_9FIRM</name>
<feature type="region of interest" description="Disordered" evidence="4">
    <location>
        <begin position="402"/>
        <end position="436"/>
    </location>
</feature>
<dbReference type="PANTHER" id="PTHR43630">
    <property type="entry name" value="POLY-BETA-1,6-N-ACETYL-D-GLUCOSAMINE SYNTHASE"/>
    <property type="match status" value="1"/>
</dbReference>
<feature type="transmembrane region" description="Helical" evidence="5">
    <location>
        <begin position="6"/>
        <end position="31"/>
    </location>
</feature>
<keyword evidence="5" id="KW-0812">Transmembrane</keyword>
<reference evidence="6" key="2">
    <citation type="journal article" date="2021" name="PeerJ">
        <title>Extensive microbial diversity within the chicken gut microbiome revealed by metagenomics and culture.</title>
        <authorList>
            <person name="Gilroy R."/>
            <person name="Ravi A."/>
            <person name="Getino M."/>
            <person name="Pursley I."/>
            <person name="Horton D.L."/>
            <person name="Alikhan N.F."/>
            <person name="Baker D."/>
            <person name="Gharbi K."/>
            <person name="Hall N."/>
            <person name="Watson M."/>
            <person name="Adriaenssens E.M."/>
            <person name="Foster-Nyarko E."/>
            <person name="Jarju S."/>
            <person name="Secka A."/>
            <person name="Antonio M."/>
            <person name="Oren A."/>
            <person name="Chaudhuri R.R."/>
            <person name="La Ragione R."/>
            <person name="Hildebrand F."/>
            <person name="Pallen M.J."/>
        </authorList>
    </citation>
    <scope>NUCLEOTIDE SEQUENCE</scope>
    <source>
        <strain evidence="6">ChiGjej1B1-1684</strain>
    </source>
</reference>
<evidence type="ECO:0000313" key="6">
    <source>
        <dbReference type="EMBL" id="HIU50280.1"/>
    </source>
</evidence>
<accession>A0A9D1LYD1</accession>
<dbReference type="GO" id="GO:0016757">
    <property type="term" value="F:glycosyltransferase activity"/>
    <property type="evidence" value="ECO:0007669"/>
    <property type="project" value="UniProtKB-KW"/>
</dbReference>
<dbReference type="InterPro" id="IPR029044">
    <property type="entry name" value="Nucleotide-diphossugar_trans"/>
</dbReference>
<feature type="transmembrane region" description="Helical" evidence="5">
    <location>
        <begin position="334"/>
        <end position="359"/>
    </location>
</feature>
<dbReference type="SUPFAM" id="SSF53448">
    <property type="entry name" value="Nucleotide-diphospho-sugar transferases"/>
    <property type="match status" value="1"/>
</dbReference>
<keyword evidence="3" id="KW-0808">Transferase</keyword>
<dbReference type="Proteomes" id="UP000824118">
    <property type="component" value="Unassembled WGS sequence"/>
</dbReference>
<keyword evidence="5" id="KW-1133">Transmembrane helix</keyword>
<dbReference type="PANTHER" id="PTHR43630:SF1">
    <property type="entry name" value="POLY-BETA-1,6-N-ACETYL-D-GLUCOSAMINE SYNTHASE"/>
    <property type="match status" value="1"/>
</dbReference>
<feature type="transmembrane region" description="Helical" evidence="5">
    <location>
        <begin position="371"/>
        <end position="387"/>
    </location>
</feature>
<evidence type="ECO:0000256" key="3">
    <source>
        <dbReference type="ARBA" id="ARBA00022679"/>
    </source>
</evidence>
<sequence length="436" mass="49080">MNWVDFFVDAAMVIGIPLTVMGFYFLIVALFSLKKEVRYKASAPEKKFAVVIAARNEAAVIGKLVDSLRSQKYPKELYKIFVVPNNCTDNTEEVARRHGAEIVHCTVPVKTKGEVLHHALPKIMNGFDAICVFDADNIVDENFLAEMNNAFCAGAKCAQGYRDSKNPYTNWLSGSYTLYYKMINFIQNRARSNAKLSALINGTGFAVSCDLINQIGGWNTKTLVEDLEFSVHCILAGEKVHWVPAALTYDEHPVKFGQSVTQRKRWTSGTLHVSALYIPKFFKAFRKQKEFAFLDALLVLCLPYVQLLSMFLAVVTALPVIIDSFTKPDGFQKILEFVGIPLAFSYAGLSFGCVILSFIKPRMAIGITKGVLSFWIFMATWIPIQIFCAIKRTTTWKQIDHTGNENSRSVNKKQYKAAKQSQEQRRSRKIASVRVD</sequence>
<dbReference type="Pfam" id="PF13641">
    <property type="entry name" value="Glyco_tranf_2_3"/>
    <property type="match status" value="1"/>
</dbReference>
<dbReference type="AlphaFoldDB" id="A0A9D1LYD1"/>
<evidence type="ECO:0000313" key="7">
    <source>
        <dbReference type="Proteomes" id="UP000824118"/>
    </source>
</evidence>
<feature type="compositionally biased region" description="Basic residues" evidence="4">
    <location>
        <begin position="426"/>
        <end position="436"/>
    </location>
</feature>
<evidence type="ECO:0000256" key="2">
    <source>
        <dbReference type="ARBA" id="ARBA00022676"/>
    </source>
</evidence>
<comment type="similarity">
    <text evidence="1">Belongs to the glycosyltransferase 2 family.</text>
</comment>